<evidence type="ECO:0000313" key="2">
    <source>
        <dbReference type="EMBL" id="KAF2691107.1"/>
    </source>
</evidence>
<keyword evidence="3" id="KW-1185">Reference proteome</keyword>
<dbReference type="EMBL" id="MU005570">
    <property type="protein sequence ID" value="KAF2691107.1"/>
    <property type="molecule type" value="Genomic_DNA"/>
</dbReference>
<feature type="compositionally biased region" description="Basic and acidic residues" evidence="1">
    <location>
        <begin position="276"/>
        <end position="291"/>
    </location>
</feature>
<accession>A0A6G1JKK9</accession>
<evidence type="ECO:0000256" key="1">
    <source>
        <dbReference type="SAM" id="MobiDB-lite"/>
    </source>
</evidence>
<sequence length="371" mass="39974">MDKAKAAVSDFMHKSGKHDTTVHETVAPAVQHETVKQHQHEDVITAVDKEVHQDHYHRTVQPVHDREVLPEQHTAKLGAVQHREFDHRDNDTTKRNLAAEQQAFRDERLVQDKTHSQSATPVVGGEHVHHHIHETIQPVVKKETIQPSVVHTTVPIHEVHHNSSQHHQTSELPAMTMGEFKTQGGVLGGREERYDGFEGEPKHIGGTLKHMMDGKMSKRDSGHAHGLKEGSMHGDFDPLDGGRHNNQNASGLTGSAGTAGGFTGNRDNHSSSLTGNRDHHSSGLTRNRDHQLSGLGNKDTAGGLAAGAGATGAAGGLAHKEHTHGNAGTTTDPSLRRTYSSSSESDGVGGRRSKNKNGGVGGKIKSMVGMN</sequence>
<feature type="compositionally biased region" description="Gly residues" evidence="1">
    <location>
        <begin position="304"/>
        <end position="315"/>
    </location>
</feature>
<feature type="compositionally biased region" description="Basic and acidic residues" evidence="1">
    <location>
        <begin position="210"/>
        <end position="243"/>
    </location>
</feature>
<proteinExistence type="predicted"/>
<feature type="region of interest" description="Disordered" evidence="1">
    <location>
        <begin position="195"/>
        <end position="371"/>
    </location>
</feature>
<dbReference type="PANTHER" id="PTHR38703:SF1">
    <property type="entry name" value="ALLERGEN"/>
    <property type="match status" value="1"/>
</dbReference>
<organism evidence="2 3">
    <name type="scientific">Lentithecium fluviatile CBS 122367</name>
    <dbReference type="NCBI Taxonomy" id="1168545"/>
    <lineage>
        <taxon>Eukaryota</taxon>
        <taxon>Fungi</taxon>
        <taxon>Dikarya</taxon>
        <taxon>Ascomycota</taxon>
        <taxon>Pezizomycotina</taxon>
        <taxon>Dothideomycetes</taxon>
        <taxon>Pleosporomycetidae</taxon>
        <taxon>Pleosporales</taxon>
        <taxon>Massarineae</taxon>
        <taxon>Lentitheciaceae</taxon>
        <taxon>Lentithecium</taxon>
    </lineage>
</organism>
<name>A0A6G1JKK9_9PLEO</name>
<protein>
    <recommendedName>
        <fullName evidence="4">Allergen</fullName>
    </recommendedName>
</protein>
<dbReference type="PANTHER" id="PTHR38703">
    <property type="entry name" value="CHROMOSOME 8, WHOLE GENOME SHOTGUN SEQUENCE"/>
    <property type="match status" value="1"/>
</dbReference>
<gene>
    <name evidence="2" type="ORF">K458DRAFT_67302</name>
</gene>
<evidence type="ECO:0000313" key="3">
    <source>
        <dbReference type="Proteomes" id="UP000799291"/>
    </source>
</evidence>
<dbReference type="OrthoDB" id="2118965at2759"/>
<feature type="compositionally biased region" description="Polar residues" evidence="1">
    <location>
        <begin position="326"/>
        <end position="339"/>
    </location>
</feature>
<evidence type="ECO:0008006" key="4">
    <source>
        <dbReference type="Google" id="ProtNLM"/>
    </source>
</evidence>
<dbReference type="AlphaFoldDB" id="A0A6G1JKK9"/>
<reference evidence="2" key="1">
    <citation type="journal article" date="2020" name="Stud. Mycol.">
        <title>101 Dothideomycetes genomes: a test case for predicting lifestyles and emergence of pathogens.</title>
        <authorList>
            <person name="Haridas S."/>
            <person name="Albert R."/>
            <person name="Binder M."/>
            <person name="Bloem J."/>
            <person name="Labutti K."/>
            <person name="Salamov A."/>
            <person name="Andreopoulos B."/>
            <person name="Baker S."/>
            <person name="Barry K."/>
            <person name="Bills G."/>
            <person name="Bluhm B."/>
            <person name="Cannon C."/>
            <person name="Castanera R."/>
            <person name="Culley D."/>
            <person name="Daum C."/>
            <person name="Ezra D."/>
            <person name="Gonzalez J."/>
            <person name="Henrissat B."/>
            <person name="Kuo A."/>
            <person name="Liang C."/>
            <person name="Lipzen A."/>
            <person name="Lutzoni F."/>
            <person name="Magnuson J."/>
            <person name="Mondo S."/>
            <person name="Nolan M."/>
            <person name="Ohm R."/>
            <person name="Pangilinan J."/>
            <person name="Park H.-J."/>
            <person name="Ramirez L."/>
            <person name="Alfaro M."/>
            <person name="Sun H."/>
            <person name="Tritt A."/>
            <person name="Yoshinaga Y."/>
            <person name="Zwiers L.-H."/>
            <person name="Turgeon B."/>
            <person name="Goodwin S."/>
            <person name="Spatafora J."/>
            <person name="Crous P."/>
            <person name="Grigoriev I."/>
        </authorList>
    </citation>
    <scope>NUCLEOTIDE SEQUENCE</scope>
    <source>
        <strain evidence="2">CBS 122367</strain>
    </source>
</reference>
<dbReference type="Proteomes" id="UP000799291">
    <property type="component" value="Unassembled WGS sequence"/>
</dbReference>